<evidence type="ECO:0000256" key="3">
    <source>
        <dbReference type="ARBA" id="ARBA00023004"/>
    </source>
</evidence>
<proteinExistence type="predicted"/>
<dbReference type="GO" id="GO:0009055">
    <property type="term" value="F:electron transfer activity"/>
    <property type="evidence" value="ECO:0007669"/>
    <property type="project" value="InterPro"/>
</dbReference>
<dbReference type="InterPro" id="IPR036909">
    <property type="entry name" value="Cyt_c-like_dom_sf"/>
</dbReference>
<keyword evidence="1 4" id="KW-0349">Heme</keyword>
<reference evidence="7 8" key="1">
    <citation type="submission" date="2009-07" db="EMBL/GenBank/DDBJ databases">
        <authorList>
            <person name="Madupu R."/>
            <person name="Sebastian Y."/>
            <person name="Durkin A.S."/>
            <person name="Torralba M."/>
            <person name="Methe B."/>
            <person name="Sutton G.G."/>
            <person name="Strausberg R.L."/>
            <person name="Nelson K.E."/>
        </authorList>
    </citation>
    <scope>NUCLEOTIDE SEQUENCE [LARGE SCALE GENOMIC DNA]</scope>
    <source>
        <strain evidence="7 8">RM3268</strain>
    </source>
</reference>
<gene>
    <name evidence="7" type="ORF">CAMGR0001_1836</name>
</gene>
<evidence type="ECO:0000256" key="2">
    <source>
        <dbReference type="ARBA" id="ARBA00022723"/>
    </source>
</evidence>
<evidence type="ECO:0000313" key="7">
    <source>
        <dbReference type="EMBL" id="EEV18821.1"/>
    </source>
</evidence>
<keyword evidence="5" id="KW-1133">Transmembrane helix</keyword>
<accession>C8PED5</accession>
<dbReference type="InterPro" id="IPR009056">
    <property type="entry name" value="Cyt_c-like_dom"/>
</dbReference>
<evidence type="ECO:0000259" key="6">
    <source>
        <dbReference type="PROSITE" id="PS51007"/>
    </source>
</evidence>
<dbReference type="Proteomes" id="UP000005709">
    <property type="component" value="Unassembled WGS sequence"/>
</dbReference>
<evidence type="ECO:0000313" key="8">
    <source>
        <dbReference type="Proteomes" id="UP000005709"/>
    </source>
</evidence>
<comment type="caution">
    <text evidence="7">The sequence shown here is derived from an EMBL/GenBank/DDBJ whole genome shotgun (WGS) entry which is preliminary data.</text>
</comment>
<evidence type="ECO:0000256" key="5">
    <source>
        <dbReference type="SAM" id="Phobius"/>
    </source>
</evidence>
<dbReference type="EMBL" id="ACYG01000007">
    <property type="protein sequence ID" value="EEV18821.1"/>
    <property type="molecule type" value="Genomic_DNA"/>
</dbReference>
<feature type="transmembrane region" description="Helical" evidence="5">
    <location>
        <begin position="341"/>
        <end position="358"/>
    </location>
</feature>
<evidence type="ECO:0000256" key="4">
    <source>
        <dbReference type="PROSITE-ProRule" id="PRU00433"/>
    </source>
</evidence>
<dbReference type="SUPFAM" id="SSF46626">
    <property type="entry name" value="Cytochrome c"/>
    <property type="match status" value="2"/>
</dbReference>
<feature type="domain" description="Cytochrome c" evidence="6">
    <location>
        <begin position="103"/>
        <end position="210"/>
    </location>
</feature>
<dbReference type="AlphaFoldDB" id="C8PED5"/>
<keyword evidence="5" id="KW-0812">Transmembrane</keyword>
<dbReference type="Pfam" id="PF00034">
    <property type="entry name" value="Cytochrom_C"/>
    <property type="match status" value="1"/>
</dbReference>
<keyword evidence="8" id="KW-1185">Reference proteome</keyword>
<dbReference type="InterPro" id="IPR021195">
    <property type="entry name" value="Ubol_Cyt_c_Rdtase_Cyt_c_su_prd"/>
</dbReference>
<evidence type="ECO:0000256" key="1">
    <source>
        <dbReference type="ARBA" id="ARBA00022617"/>
    </source>
</evidence>
<organism evidence="7 8">
    <name type="scientific">Campylobacter gracilis RM3268</name>
    <dbReference type="NCBI Taxonomy" id="553220"/>
    <lineage>
        <taxon>Bacteria</taxon>
        <taxon>Pseudomonadati</taxon>
        <taxon>Campylobacterota</taxon>
        <taxon>Epsilonproteobacteria</taxon>
        <taxon>Campylobacterales</taxon>
        <taxon>Campylobacteraceae</taxon>
        <taxon>Campylobacter</taxon>
    </lineage>
</organism>
<sequence length="367" mass="39706">MKEIRTLILVLFCVGILYWFIEPYAHTKLSPHTDPVNYDFAAGDTALAAHNVAAAESALAAAEKGGDETMIKNSKKALVGAKEQQDKTVLFWDEINKIDLSKGDAVRGAETFTNAGCTACHGVKSANIPAPMDAASASAAYGVNPPDLSSAGYLYTDQFLAALIKDPIMALKLDQKFGDEKPFPMPGFFGAGGDLNQEIADIVAYLKSLAPSEDKLIASEVAASGIKQGTELNEAQKKFLLSKAVFEDACLRCHDVKYDKLFASSDKASLAAYMGSTPPDLSMMIRSKGANYLHEFINDTQKKLPGTSMPRVGLNENAEAKVVEYLADVGDSKKAEREATTINIMIYFLILSVFAGLWKSKIWSKLH</sequence>
<dbReference type="GO" id="GO:0020037">
    <property type="term" value="F:heme binding"/>
    <property type="evidence" value="ECO:0007669"/>
    <property type="project" value="InterPro"/>
</dbReference>
<feature type="domain" description="Cytochrome c" evidence="6">
    <location>
        <begin position="237"/>
        <end position="330"/>
    </location>
</feature>
<keyword evidence="3 4" id="KW-0408">Iron</keyword>
<name>C8PED5_9BACT</name>
<dbReference type="PIRSF" id="PIRSF019225">
    <property type="entry name" value="Ubol_Cyt_c_Rdtase_Cyt_c_su_prd"/>
    <property type="match status" value="1"/>
</dbReference>
<keyword evidence="5" id="KW-0472">Membrane</keyword>
<dbReference type="OrthoDB" id="5351961at2"/>
<dbReference type="Gene3D" id="1.10.760.10">
    <property type="entry name" value="Cytochrome c-like domain"/>
    <property type="match status" value="2"/>
</dbReference>
<dbReference type="PROSITE" id="PS51007">
    <property type="entry name" value="CYTC"/>
    <property type="match status" value="2"/>
</dbReference>
<keyword evidence="2 4" id="KW-0479">Metal-binding</keyword>
<dbReference type="STRING" id="824.CGRAC_1645"/>
<feature type="transmembrane region" description="Helical" evidence="5">
    <location>
        <begin position="7"/>
        <end position="25"/>
    </location>
</feature>
<dbReference type="GO" id="GO:0046872">
    <property type="term" value="F:metal ion binding"/>
    <property type="evidence" value="ECO:0007669"/>
    <property type="project" value="UniProtKB-KW"/>
</dbReference>
<protein>
    <recommendedName>
        <fullName evidence="6">Cytochrome c domain-containing protein</fullName>
    </recommendedName>
</protein>
<dbReference type="eggNOG" id="COG2857">
    <property type="taxonomic scope" value="Bacteria"/>
</dbReference>
<dbReference type="RefSeq" id="WP_005869336.1">
    <property type="nucleotide sequence ID" value="NZ_ACYG01000007.1"/>
</dbReference>